<dbReference type="GO" id="GO:0031418">
    <property type="term" value="F:L-ascorbic acid binding"/>
    <property type="evidence" value="ECO:0007669"/>
    <property type="project" value="InterPro"/>
</dbReference>
<dbReference type="PANTHER" id="PTHR12117:SF0">
    <property type="entry name" value="PROLYL 3-HYDROXYLASE OGFOD1"/>
    <property type="match status" value="1"/>
</dbReference>
<dbReference type="PATRIC" id="fig|926562.3.peg.1419"/>
<keyword evidence="2" id="KW-0223">Dioxygenase</keyword>
<dbReference type="InterPro" id="IPR006620">
    <property type="entry name" value="Pro_4_hyd_alph"/>
</dbReference>
<dbReference type="Proteomes" id="UP000005631">
    <property type="component" value="Chromosome"/>
</dbReference>
<evidence type="ECO:0000256" key="1">
    <source>
        <dbReference type="ARBA" id="ARBA00001961"/>
    </source>
</evidence>
<reference evidence="5 6" key="1">
    <citation type="journal article" date="2012" name="Stand. Genomic Sci.">
        <title>Genome sequence of the orange-pigmented seawater bacterium Owenweeksia hongkongensis type strain (UST20020801(T)).</title>
        <authorList>
            <person name="Riedel T."/>
            <person name="Held B."/>
            <person name="Nolan M."/>
            <person name="Lucas S."/>
            <person name="Lapidus A."/>
            <person name="Tice H."/>
            <person name="Del Rio T.G."/>
            <person name="Cheng J.F."/>
            <person name="Han C."/>
            <person name="Tapia R."/>
            <person name="Goodwin L.A."/>
            <person name="Pitluck S."/>
            <person name="Liolios K."/>
            <person name="Mavromatis K."/>
            <person name="Pagani I."/>
            <person name="Ivanova N."/>
            <person name="Mikhailova N."/>
            <person name="Pati A."/>
            <person name="Chen A."/>
            <person name="Palaniappan K."/>
            <person name="Rohde M."/>
            <person name="Tindall B.J."/>
            <person name="Detter J.C."/>
            <person name="Goker M."/>
            <person name="Woyke T."/>
            <person name="Bristow J."/>
            <person name="Eisen J.A."/>
            <person name="Markowitz V."/>
            <person name="Hugenholtz P."/>
            <person name="Klenk H.P."/>
            <person name="Kyrpides N.C."/>
        </authorList>
    </citation>
    <scope>NUCLEOTIDE SEQUENCE</scope>
    <source>
        <strain evidence="6">DSM 17368 / JCM 12287 / NRRL B-23963</strain>
    </source>
</reference>
<dbReference type="PANTHER" id="PTHR12117">
    <property type="entry name" value="HISTONE ACETYLTRANSFERASE COMPLEX"/>
    <property type="match status" value="1"/>
</dbReference>
<protein>
    <recommendedName>
        <fullName evidence="4">Prolyl 4-hydroxylase alpha subunit domain-containing protein</fullName>
    </recommendedName>
</protein>
<gene>
    <name evidence="5" type="ordered locus">Oweho_1408</name>
</gene>
<dbReference type="HOGENOM" id="CLU_078769_1_0_10"/>
<sequence length="273" mass="31844">MDIKYINPEYTSEDGRAKLKEQYENGTPCKHLVLDNFLSQDLAEKLHANFPSLDSLNVKRKSLNEDKSEDYHFERWDSSFSELREVVGSEDFYKWLRELTGIEGLITTRDSLGSGVHQGGNNSYVDVHVDVNMNPEAGLWRRVNLLIYLNKNWQEEWGGHLELWDKEMKTMHHKIAPKLNRAIIFYTDDNSPHGVTKVNCPDGESRKSFYTYFYTEIGEGFKYRDSKFLSRPDDKLSKKVMTSTKENIKIKAKQFLKALGVRSLDFQDKNKKK</sequence>
<dbReference type="InterPro" id="IPR051842">
    <property type="entry name" value="uS12_prolyl_hydroxylase"/>
</dbReference>
<dbReference type="Pfam" id="PF13640">
    <property type="entry name" value="2OG-FeII_Oxy_3"/>
    <property type="match status" value="1"/>
</dbReference>
<name>G8R837_OWEHD</name>
<dbReference type="eggNOG" id="COG3751">
    <property type="taxonomic scope" value="Bacteria"/>
</dbReference>
<dbReference type="InterPro" id="IPR044862">
    <property type="entry name" value="Pro_4_hyd_alph_FE2OG_OXY"/>
</dbReference>
<dbReference type="RefSeq" id="WP_014201761.1">
    <property type="nucleotide sequence ID" value="NC_016599.1"/>
</dbReference>
<dbReference type="KEGG" id="oho:Oweho_1408"/>
<dbReference type="EMBL" id="CP003156">
    <property type="protein sequence ID" value="AEV32405.1"/>
    <property type="molecule type" value="Genomic_DNA"/>
</dbReference>
<evidence type="ECO:0000256" key="2">
    <source>
        <dbReference type="ARBA" id="ARBA00022964"/>
    </source>
</evidence>
<keyword evidence="6" id="KW-1185">Reference proteome</keyword>
<comment type="cofactor">
    <cofactor evidence="1">
        <name>L-ascorbate</name>
        <dbReference type="ChEBI" id="CHEBI:38290"/>
    </cofactor>
</comment>
<dbReference type="AlphaFoldDB" id="G8R837"/>
<organism evidence="5 6">
    <name type="scientific">Owenweeksia hongkongensis (strain DSM 17368 / CIP 108786 / JCM 12287 / NRRL B-23963 / UST20020801)</name>
    <dbReference type="NCBI Taxonomy" id="926562"/>
    <lineage>
        <taxon>Bacteria</taxon>
        <taxon>Pseudomonadati</taxon>
        <taxon>Bacteroidota</taxon>
        <taxon>Flavobacteriia</taxon>
        <taxon>Flavobacteriales</taxon>
        <taxon>Owenweeksiaceae</taxon>
        <taxon>Owenweeksia</taxon>
    </lineage>
</organism>
<evidence type="ECO:0000313" key="5">
    <source>
        <dbReference type="EMBL" id="AEV32405.1"/>
    </source>
</evidence>
<accession>G8R837</accession>
<dbReference type="SMART" id="SM00702">
    <property type="entry name" value="P4Hc"/>
    <property type="match status" value="1"/>
</dbReference>
<dbReference type="GO" id="GO:0016705">
    <property type="term" value="F:oxidoreductase activity, acting on paired donors, with incorporation or reduction of molecular oxygen"/>
    <property type="evidence" value="ECO:0007669"/>
    <property type="project" value="InterPro"/>
</dbReference>
<evidence type="ECO:0000259" key="4">
    <source>
        <dbReference type="SMART" id="SM00702"/>
    </source>
</evidence>
<keyword evidence="3" id="KW-0560">Oxidoreductase</keyword>
<dbReference type="GO" id="GO:0005506">
    <property type="term" value="F:iron ion binding"/>
    <property type="evidence" value="ECO:0007669"/>
    <property type="project" value="InterPro"/>
</dbReference>
<dbReference type="Gene3D" id="2.60.120.620">
    <property type="entry name" value="q2cbj1_9rhob like domain"/>
    <property type="match status" value="1"/>
</dbReference>
<evidence type="ECO:0000256" key="3">
    <source>
        <dbReference type="ARBA" id="ARBA00023002"/>
    </source>
</evidence>
<evidence type="ECO:0000313" key="6">
    <source>
        <dbReference type="Proteomes" id="UP000005631"/>
    </source>
</evidence>
<dbReference type="GO" id="GO:0051213">
    <property type="term" value="F:dioxygenase activity"/>
    <property type="evidence" value="ECO:0007669"/>
    <property type="project" value="UniProtKB-KW"/>
</dbReference>
<dbReference type="STRING" id="926562.Oweho_1408"/>
<proteinExistence type="predicted"/>
<feature type="domain" description="Prolyl 4-hydroxylase alpha subunit" evidence="4">
    <location>
        <begin position="29"/>
        <end position="214"/>
    </location>
</feature>